<dbReference type="Proteomes" id="UP000325849">
    <property type="component" value="Unassembled WGS sequence"/>
</dbReference>
<comment type="similarity">
    <text evidence="4 7">Belongs to the glucosamine/galactosamine-6-phosphate isomerase family. 6-phosphogluconolactonase subfamily.</text>
</comment>
<evidence type="ECO:0000256" key="1">
    <source>
        <dbReference type="ARBA" id="ARBA00000832"/>
    </source>
</evidence>
<evidence type="ECO:0000256" key="3">
    <source>
        <dbReference type="ARBA" id="ARBA00004961"/>
    </source>
</evidence>
<evidence type="ECO:0000256" key="8">
    <source>
        <dbReference type="SAM" id="MobiDB-lite"/>
    </source>
</evidence>
<feature type="domain" description="Glucosamine/galactosamine-6-phosphate isomerase" evidence="9">
    <location>
        <begin position="95"/>
        <end position="291"/>
    </location>
</feature>
<proteinExistence type="inferred from homology"/>
<dbReference type="SUPFAM" id="SSF100950">
    <property type="entry name" value="NagB/RpiA/CoA transferase-like"/>
    <property type="match status" value="1"/>
</dbReference>
<dbReference type="GO" id="GO:0017057">
    <property type="term" value="F:6-phosphogluconolactonase activity"/>
    <property type="evidence" value="ECO:0007669"/>
    <property type="project" value="UniProtKB-UniRule"/>
</dbReference>
<evidence type="ECO:0000256" key="6">
    <source>
        <dbReference type="ARBA" id="ARBA00020337"/>
    </source>
</evidence>
<evidence type="ECO:0000259" key="9">
    <source>
        <dbReference type="Pfam" id="PF01182"/>
    </source>
</evidence>
<name>A0A5N8VKV4_9ACTN</name>
<dbReference type="PANTHER" id="PTHR11054:SF0">
    <property type="entry name" value="6-PHOSPHOGLUCONOLACTONASE"/>
    <property type="match status" value="1"/>
</dbReference>
<dbReference type="CDD" id="cd01400">
    <property type="entry name" value="6PGL"/>
    <property type="match status" value="1"/>
</dbReference>
<comment type="pathway">
    <text evidence="3 7">Carbohydrate degradation; pentose phosphate pathway; D-ribulose 5-phosphate from D-glucose 6-phosphate (oxidative stage): step 2/3.</text>
</comment>
<dbReference type="Pfam" id="PF01182">
    <property type="entry name" value="Glucosamine_iso"/>
    <property type="match status" value="1"/>
</dbReference>
<dbReference type="NCBIfam" id="TIGR01198">
    <property type="entry name" value="pgl"/>
    <property type="match status" value="1"/>
</dbReference>
<dbReference type="InterPro" id="IPR005900">
    <property type="entry name" value="6-phosphogluconolactonase_DevB"/>
</dbReference>
<dbReference type="InterPro" id="IPR037171">
    <property type="entry name" value="NagB/RpiA_transferase-like"/>
</dbReference>
<accession>A0A5N8VKV4</accession>
<dbReference type="InterPro" id="IPR039104">
    <property type="entry name" value="6PGL"/>
</dbReference>
<comment type="catalytic activity">
    <reaction evidence="1 7">
        <text>6-phospho-D-glucono-1,5-lactone + H2O = 6-phospho-D-gluconate + H(+)</text>
        <dbReference type="Rhea" id="RHEA:12556"/>
        <dbReference type="ChEBI" id="CHEBI:15377"/>
        <dbReference type="ChEBI" id="CHEBI:15378"/>
        <dbReference type="ChEBI" id="CHEBI:57955"/>
        <dbReference type="ChEBI" id="CHEBI:58759"/>
        <dbReference type="EC" id="3.1.1.31"/>
    </reaction>
</comment>
<evidence type="ECO:0000256" key="5">
    <source>
        <dbReference type="ARBA" id="ARBA00013198"/>
    </source>
</evidence>
<keyword evidence="7 10" id="KW-0378">Hydrolase</keyword>
<gene>
    <name evidence="7 10" type="primary">pgl</name>
    <name evidence="10" type="ORF">FNH09_26560</name>
</gene>
<evidence type="ECO:0000256" key="2">
    <source>
        <dbReference type="ARBA" id="ARBA00002681"/>
    </source>
</evidence>
<sequence length="316" mass="34350">MAGRPDRRRLRRLALPRGLRRAGLRLRGRPLDRTRRRGRRRPGTGHHHLALRALRVQAGRGVHRQDPFGDAFRVRRARREEGLRAVHHELQVVADPDAVAGTAAAFVARLAQACVQAHGRFTFAVSGGHTPWAMFARLAHEHVPWEHVAVFQVDERVAPDGDPDRNLTHLRESLGAAPAEVIAMPVNDADLDAAAAAYGRSLPERFDLVHLGLGPDGHTASLVPRDPVLEVSDRLVALTAPYMGHQRMTLTYPALARAQQVLWLITGADKREPLSRLVAGDRSIPAGRVEAAASLVLTDAAAADQGPPRAGAQSPA</sequence>
<evidence type="ECO:0000256" key="7">
    <source>
        <dbReference type="RuleBase" id="RU365095"/>
    </source>
</evidence>
<dbReference type="GO" id="GO:0006098">
    <property type="term" value="P:pentose-phosphate shunt"/>
    <property type="evidence" value="ECO:0007669"/>
    <property type="project" value="UniProtKB-UniPathway"/>
</dbReference>
<dbReference type="OrthoDB" id="9810967at2"/>
<dbReference type="EC" id="3.1.1.31" evidence="5 7"/>
<comment type="function">
    <text evidence="2 7">Hydrolysis of 6-phosphogluconolactone to 6-phosphogluconate.</text>
</comment>
<protein>
    <recommendedName>
        <fullName evidence="6 7">6-phosphogluconolactonase</fullName>
        <shortName evidence="7">6PGL</shortName>
        <ecNumber evidence="5 7">3.1.1.31</ecNumber>
    </recommendedName>
</protein>
<evidence type="ECO:0000313" key="11">
    <source>
        <dbReference type="Proteomes" id="UP000325849"/>
    </source>
</evidence>
<dbReference type="InterPro" id="IPR006148">
    <property type="entry name" value="Glc/Gal-6P_isomerase"/>
</dbReference>
<evidence type="ECO:0000313" key="10">
    <source>
        <dbReference type="EMBL" id="MPY34674.1"/>
    </source>
</evidence>
<evidence type="ECO:0000256" key="4">
    <source>
        <dbReference type="ARBA" id="ARBA00010662"/>
    </source>
</evidence>
<comment type="caution">
    <text evidence="10">The sequence shown here is derived from an EMBL/GenBank/DDBJ whole genome shotgun (WGS) entry which is preliminary data.</text>
</comment>
<dbReference type="GO" id="GO:0005975">
    <property type="term" value="P:carbohydrate metabolic process"/>
    <property type="evidence" value="ECO:0007669"/>
    <property type="project" value="UniProtKB-UniRule"/>
</dbReference>
<keyword evidence="11" id="KW-1185">Reference proteome</keyword>
<dbReference type="PANTHER" id="PTHR11054">
    <property type="entry name" value="6-PHOSPHOGLUCONOLACTONASE"/>
    <property type="match status" value="1"/>
</dbReference>
<dbReference type="UniPathway" id="UPA00115">
    <property type="reaction ID" value="UER00409"/>
</dbReference>
<dbReference type="Gene3D" id="3.40.50.1360">
    <property type="match status" value="1"/>
</dbReference>
<dbReference type="EMBL" id="VJZD01000123">
    <property type="protein sequence ID" value="MPY34674.1"/>
    <property type="molecule type" value="Genomic_DNA"/>
</dbReference>
<feature type="region of interest" description="Disordered" evidence="8">
    <location>
        <begin position="27"/>
        <end position="47"/>
    </location>
</feature>
<dbReference type="AlphaFoldDB" id="A0A5N8VKV4"/>
<reference evidence="10 11" key="1">
    <citation type="submission" date="2019-07" db="EMBL/GenBank/DDBJ databases">
        <title>New species of Amycolatopsis and Streptomyces.</title>
        <authorList>
            <person name="Duangmal K."/>
            <person name="Teo W.F.A."/>
            <person name="Lipun K."/>
        </authorList>
    </citation>
    <scope>NUCLEOTIDE SEQUENCE [LARGE SCALE GENOMIC DNA]</scope>
    <source>
        <strain evidence="10 11">NBRC 109810</strain>
    </source>
</reference>
<organism evidence="10 11">
    <name type="scientific">Streptomyces adustus</name>
    <dbReference type="NCBI Taxonomy" id="1609272"/>
    <lineage>
        <taxon>Bacteria</taxon>
        <taxon>Bacillati</taxon>
        <taxon>Actinomycetota</taxon>
        <taxon>Actinomycetes</taxon>
        <taxon>Kitasatosporales</taxon>
        <taxon>Streptomycetaceae</taxon>
        <taxon>Streptomyces</taxon>
    </lineage>
</organism>